<evidence type="ECO:0000313" key="3">
    <source>
        <dbReference type="Proteomes" id="UP000007947"/>
    </source>
</evidence>
<keyword evidence="1" id="KW-0472">Membrane</keyword>
<organism evidence="2 3">
    <name type="scientific">Microlunatus phosphovorus (strain ATCC 700054 / DSM 10555 / JCM 9379 / NBRC 101784 / NCIMB 13414 / VKM Ac-1990 / NM-1)</name>
    <dbReference type="NCBI Taxonomy" id="1032480"/>
    <lineage>
        <taxon>Bacteria</taxon>
        <taxon>Bacillati</taxon>
        <taxon>Actinomycetota</taxon>
        <taxon>Actinomycetes</taxon>
        <taxon>Propionibacteriales</taxon>
        <taxon>Propionibacteriaceae</taxon>
        <taxon>Microlunatus</taxon>
    </lineage>
</organism>
<dbReference type="AlphaFoldDB" id="F5XJJ1"/>
<protein>
    <submittedName>
        <fullName evidence="2">Uncharacterized protein</fullName>
    </submittedName>
</protein>
<gene>
    <name evidence="2" type="ordered locus">MLP_28770</name>
</gene>
<dbReference type="EMBL" id="AP012204">
    <property type="protein sequence ID" value="BAK35891.1"/>
    <property type="molecule type" value="Genomic_DNA"/>
</dbReference>
<keyword evidence="1" id="KW-0812">Transmembrane</keyword>
<accession>F5XJJ1</accession>
<evidence type="ECO:0000313" key="2">
    <source>
        <dbReference type="EMBL" id="BAK35891.1"/>
    </source>
</evidence>
<keyword evidence="3" id="KW-1185">Reference proteome</keyword>
<sequence length="90" mass="9122">MNSSRSPFLLIGATCAALVVAGIVVYRTAPPISSTFGWFAYSLPSEKLSTSRSALSAQRVTGLVMAVAGGIGASATVGYVLGLRNSGIQA</sequence>
<dbReference type="Proteomes" id="UP000007947">
    <property type="component" value="Chromosome"/>
</dbReference>
<name>F5XJJ1_MICPN</name>
<keyword evidence="1" id="KW-1133">Transmembrane helix</keyword>
<dbReference type="KEGG" id="mph:MLP_28770"/>
<reference evidence="2 3" key="1">
    <citation type="submission" date="2011-05" db="EMBL/GenBank/DDBJ databases">
        <title>Whole genome sequence of Microlunatus phosphovorus NM-1.</title>
        <authorList>
            <person name="Hosoyama A."/>
            <person name="Sasaki K."/>
            <person name="Harada T."/>
            <person name="Igarashi R."/>
            <person name="Kawakoshi A."/>
            <person name="Sasagawa M."/>
            <person name="Fukada J."/>
            <person name="Nakamura S."/>
            <person name="Katano Y."/>
            <person name="Hanada S."/>
            <person name="Kamagata Y."/>
            <person name="Nakamura N."/>
            <person name="Yamazaki S."/>
            <person name="Fujita N."/>
        </authorList>
    </citation>
    <scope>NUCLEOTIDE SEQUENCE [LARGE SCALE GENOMIC DNA]</scope>
    <source>
        <strain evidence="3">ATCC 700054 / DSM 10555 / JCM 9379 / NBRC 101784 / NCIMB 13414 / VKM Ac-1990 / NM-1</strain>
    </source>
</reference>
<dbReference type="STRING" id="1032480.MLP_28770"/>
<feature type="transmembrane region" description="Helical" evidence="1">
    <location>
        <begin position="61"/>
        <end position="81"/>
    </location>
</feature>
<dbReference type="HOGENOM" id="CLU_2437527_0_0_11"/>
<evidence type="ECO:0000256" key="1">
    <source>
        <dbReference type="SAM" id="Phobius"/>
    </source>
</evidence>
<proteinExistence type="predicted"/>